<dbReference type="GO" id="GO:0008270">
    <property type="term" value="F:zinc ion binding"/>
    <property type="evidence" value="ECO:0007669"/>
    <property type="project" value="InterPro"/>
</dbReference>
<protein>
    <recommendedName>
        <fullName evidence="6">nitrilase</fullName>
        <ecNumber evidence="6">3.5.5.1</ecNumber>
    </recommendedName>
</protein>
<evidence type="ECO:0000256" key="4">
    <source>
        <dbReference type="ARBA" id="ARBA00023242"/>
    </source>
</evidence>
<evidence type="ECO:0000256" key="7">
    <source>
        <dbReference type="PROSITE-ProRule" id="PRU10139"/>
    </source>
</evidence>
<dbReference type="InterPro" id="IPR036526">
    <property type="entry name" value="C-N_Hydrolase_sf"/>
</dbReference>
<dbReference type="FunFam" id="3.60.110.10:FF:000011">
    <property type="entry name" value="Cyanide hydratase"/>
    <property type="match status" value="1"/>
</dbReference>
<dbReference type="CDD" id="cd12148">
    <property type="entry name" value="fungal_TF_MHR"/>
    <property type="match status" value="1"/>
</dbReference>
<evidence type="ECO:0000256" key="2">
    <source>
        <dbReference type="ARBA" id="ARBA00022801"/>
    </source>
</evidence>
<comment type="catalytic activity">
    <reaction evidence="5">
        <text>a nitrile + 2 H2O = a carboxylate + NH4(+)</text>
        <dbReference type="Rhea" id="RHEA:21724"/>
        <dbReference type="ChEBI" id="CHEBI:15377"/>
        <dbReference type="ChEBI" id="CHEBI:18379"/>
        <dbReference type="ChEBI" id="CHEBI:28938"/>
        <dbReference type="ChEBI" id="CHEBI:29067"/>
        <dbReference type="EC" id="3.5.5.1"/>
    </reaction>
</comment>
<dbReference type="Gene3D" id="3.60.110.10">
    <property type="entry name" value="Carbon-nitrogen hydrolase"/>
    <property type="match status" value="1"/>
</dbReference>
<evidence type="ECO:0000313" key="10">
    <source>
        <dbReference type="EMBL" id="KAE9980833.1"/>
    </source>
</evidence>
<dbReference type="Pfam" id="PF00795">
    <property type="entry name" value="CN_hydrolase"/>
    <property type="match status" value="1"/>
</dbReference>
<dbReference type="EMBL" id="WNWQ01000068">
    <property type="protein sequence ID" value="KAE9980833.1"/>
    <property type="molecule type" value="Genomic_DNA"/>
</dbReference>
<accession>A0A8H3V446</accession>
<proteinExistence type="inferred from homology"/>
<dbReference type="GO" id="GO:0006351">
    <property type="term" value="P:DNA-templated transcription"/>
    <property type="evidence" value="ECO:0007669"/>
    <property type="project" value="InterPro"/>
</dbReference>
<evidence type="ECO:0000259" key="9">
    <source>
        <dbReference type="PROSITE" id="PS50263"/>
    </source>
</evidence>
<evidence type="ECO:0000256" key="6">
    <source>
        <dbReference type="ARBA" id="ARBA00039045"/>
    </source>
</evidence>
<dbReference type="CDD" id="cd07564">
    <property type="entry name" value="nitrilases_CHs"/>
    <property type="match status" value="1"/>
</dbReference>
<dbReference type="GO" id="GO:0016836">
    <property type="term" value="F:hydro-lyase activity"/>
    <property type="evidence" value="ECO:0007669"/>
    <property type="project" value="UniProtKB-ARBA"/>
</dbReference>
<dbReference type="InterPro" id="IPR007219">
    <property type="entry name" value="XnlR_reg_dom"/>
</dbReference>
<dbReference type="PROSITE" id="PS50263">
    <property type="entry name" value="CN_HYDROLASE"/>
    <property type="match status" value="1"/>
</dbReference>
<dbReference type="GO" id="GO:0000257">
    <property type="term" value="F:nitrilase activity"/>
    <property type="evidence" value="ECO:0007669"/>
    <property type="project" value="UniProtKB-EC"/>
</dbReference>
<dbReference type="Pfam" id="PF04082">
    <property type="entry name" value="Fungal_trans"/>
    <property type="match status" value="1"/>
</dbReference>
<evidence type="ECO:0000256" key="3">
    <source>
        <dbReference type="ARBA" id="ARBA00023239"/>
    </source>
</evidence>
<dbReference type="InterPro" id="IPR003010">
    <property type="entry name" value="C-N_Hydrolase"/>
</dbReference>
<feature type="region of interest" description="Disordered" evidence="8">
    <location>
        <begin position="55"/>
        <end position="84"/>
    </location>
</feature>
<evidence type="ECO:0000313" key="11">
    <source>
        <dbReference type="Proteomes" id="UP000433883"/>
    </source>
</evidence>
<dbReference type="PANTHER" id="PTHR46044">
    <property type="entry name" value="NITRILASE"/>
    <property type="match status" value="1"/>
</dbReference>
<dbReference type="InterPro" id="IPR000132">
    <property type="entry name" value="Nitrilase/CN_hydratase_CS"/>
</dbReference>
<name>A0A8H3V446_VENIN</name>
<dbReference type="EC" id="3.5.5.1" evidence="6"/>
<evidence type="ECO:0000256" key="1">
    <source>
        <dbReference type="ARBA" id="ARBA00008129"/>
    </source>
</evidence>
<dbReference type="PROSITE" id="PS00920">
    <property type="entry name" value="NITRIL_CHT_1"/>
    <property type="match status" value="1"/>
</dbReference>
<comment type="caution">
    <text evidence="10">The sequence shown here is derived from an EMBL/GenBank/DDBJ whole genome shotgun (WGS) entry which is preliminary data.</text>
</comment>
<sequence length="991" mass="110858">MPRKYIDEDLIIRLESQVESLKYEVMQYRRIYAPKEFPGGSGLASKTILDDVQERGLDSTSKDASSSPFARGQSGENRYQTPADAVDVRSQTAMEDLASLMLTMDIEDRGEPSFMIPSAKMRPSDHINPSMSHSSHQLQHAASELQRFPSSDPQSIIRKDLIQDFTNNFNIFHHFLESGDPIHTSIDEPKQGGLDLQFRNHALYAVATHFSKLPNSVDLGVQYAEFAESIVLRCMRETPNDLVSQGLTLLAWRELMLGNDSMAYNYIAMTTGLILHLGLHVSAHSRIAGTTGFGNNPGLRRRVRSFWAYFSVDRLITASLGMNCTMHWQRVKSPSFLTILERSPTLDELAHDQFCQLWHLWDSCMDQVYAFGWSDLSSDERNRLVTRSHDALEDFYRQVDDRFKIRNMGDSVSASIIWFNVAYHAAVLLIHRPFLNEPAGSFTLNFAMRCATKFCIVAPQVIDYIMSASVVHLLNATSGRTALGRQSANGLKSCMNALTYMQPKWNSRVQLSVRRIQELAHKWEVVWALPLQVSQPLEQQQQQPQPSKESDCTTTETCFVSGSGGVPYDTANFAEDTLADNVAFGMSSWNMDQYESALANVPTDFQENWNFDFLFDQNGNLVDLLGQARCGESFRKLDNDNNIHIRIYIIPGIAVTQLEPEWLNLQASVEKTCRYITEAASNGAKLVSFAEAFIPGYPAWIWTRPVDPVLSTQYIKNSLVIDSPEMRTIQSCAAQNKIVVSLGFSENSNHSLYIAQAIIDSDGSLLMTRRKLKATHMERTIFGDASGSSLMNVVETKGTGGKRVGTLACWEHVQPLLKYHTLHQREEIHCSAWPPIVPHDGSPGLFSMSKEGCQALSQVYAMESQTFVLHATTIITEKGIEAMATQNGAMMSTPGGGCSAIFGPDGRLLTASLEPTEEGIIYAELDFDATIFAKSFLDVTGHYSRPDLLWLGSDTREKKVVMDHEGFHKEEKLAERGVKHKAEKVVKNGTA</sequence>
<comment type="similarity">
    <text evidence="1">Belongs to the carbon-nitrogen hydrolase superfamily. Nitrilase family.</text>
</comment>
<feature type="compositionally biased region" description="Polar residues" evidence="8">
    <location>
        <begin position="62"/>
        <end position="80"/>
    </location>
</feature>
<reference evidence="10 11" key="1">
    <citation type="submission" date="2019-11" db="EMBL/GenBank/DDBJ databases">
        <title>Venturia inaequalis Genome Resource.</title>
        <authorList>
            <person name="Lichtner F.J."/>
        </authorList>
    </citation>
    <scope>NUCLEOTIDE SEQUENCE [LARGE SCALE GENOMIC DNA]</scope>
    <source>
        <strain evidence="10">Bline_iso_100314</strain>
    </source>
</reference>
<evidence type="ECO:0000256" key="5">
    <source>
        <dbReference type="ARBA" id="ARBA00036406"/>
    </source>
</evidence>
<keyword evidence="3" id="KW-0456">Lyase</keyword>
<dbReference type="SUPFAM" id="SSF56317">
    <property type="entry name" value="Carbon-nitrogen hydrolase"/>
    <property type="match status" value="1"/>
</dbReference>
<dbReference type="GO" id="GO:0003677">
    <property type="term" value="F:DNA binding"/>
    <property type="evidence" value="ECO:0007669"/>
    <property type="project" value="InterPro"/>
</dbReference>
<dbReference type="PANTHER" id="PTHR46044:SF14">
    <property type="entry name" value="ARYLACETONITRILASE"/>
    <property type="match status" value="1"/>
</dbReference>
<dbReference type="InterPro" id="IPR044149">
    <property type="entry name" value="Nitrilases_CHs"/>
</dbReference>
<keyword evidence="2" id="KW-0378">Hydrolase</keyword>
<keyword evidence="4" id="KW-0539">Nucleus</keyword>
<dbReference type="Proteomes" id="UP000433883">
    <property type="component" value="Unassembled WGS sequence"/>
</dbReference>
<feature type="domain" description="CN hydrolase" evidence="9">
    <location>
        <begin position="651"/>
        <end position="927"/>
    </location>
</feature>
<feature type="active site" description="Proton acceptor" evidence="7">
    <location>
        <position position="691"/>
    </location>
</feature>
<dbReference type="AlphaFoldDB" id="A0A8H3V446"/>
<organism evidence="10 11">
    <name type="scientific">Venturia inaequalis</name>
    <name type="common">Apple scab fungus</name>
    <dbReference type="NCBI Taxonomy" id="5025"/>
    <lineage>
        <taxon>Eukaryota</taxon>
        <taxon>Fungi</taxon>
        <taxon>Dikarya</taxon>
        <taxon>Ascomycota</taxon>
        <taxon>Pezizomycotina</taxon>
        <taxon>Dothideomycetes</taxon>
        <taxon>Pleosporomycetidae</taxon>
        <taxon>Venturiales</taxon>
        <taxon>Venturiaceae</taxon>
        <taxon>Venturia</taxon>
    </lineage>
</organism>
<gene>
    <name evidence="10" type="ORF">BLS_008162</name>
</gene>
<evidence type="ECO:0000256" key="8">
    <source>
        <dbReference type="SAM" id="MobiDB-lite"/>
    </source>
</evidence>